<dbReference type="RefSeq" id="WP_127787406.1">
    <property type="nucleotide sequence ID" value="NZ_SACL01000003.1"/>
</dbReference>
<organism evidence="6 7">
    <name type="scientific">Rhodovarius crocodyli</name>
    <dbReference type="NCBI Taxonomy" id="1979269"/>
    <lineage>
        <taxon>Bacteria</taxon>
        <taxon>Pseudomonadati</taxon>
        <taxon>Pseudomonadota</taxon>
        <taxon>Alphaproteobacteria</taxon>
        <taxon>Acetobacterales</taxon>
        <taxon>Roseomonadaceae</taxon>
        <taxon>Rhodovarius</taxon>
    </lineage>
</organism>
<dbReference type="PROSITE" id="PS51078">
    <property type="entry name" value="ICLR_ED"/>
    <property type="match status" value="1"/>
</dbReference>
<dbReference type="OrthoDB" id="9807558at2"/>
<dbReference type="GO" id="GO:0045892">
    <property type="term" value="P:negative regulation of DNA-templated transcription"/>
    <property type="evidence" value="ECO:0007669"/>
    <property type="project" value="TreeGrafter"/>
</dbReference>
<dbReference type="PROSITE" id="PS51077">
    <property type="entry name" value="HTH_ICLR"/>
    <property type="match status" value="1"/>
</dbReference>
<dbReference type="Gene3D" id="1.10.10.10">
    <property type="entry name" value="Winged helix-like DNA-binding domain superfamily/Winged helix DNA-binding domain"/>
    <property type="match status" value="1"/>
</dbReference>
<dbReference type="Gene3D" id="3.30.450.40">
    <property type="match status" value="1"/>
</dbReference>
<dbReference type="SUPFAM" id="SSF46785">
    <property type="entry name" value="Winged helix' DNA-binding domain"/>
    <property type="match status" value="1"/>
</dbReference>
<dbReference type="GO" id="GO:0003677">
    <property type="term" value="F:DNA binding"/>
    <property type="evidence" value="ECO:0007669"/>
    <property type="project" value="UniProtKB-KW"/>
</dbReference>
<evidence type="ECO:0000256" key="1">
    <source>
        <dbReference type="ARBA" id="ARBA00023015"/>
    </source>
</evidence>
<feature type="domain" description="HTH iclR-type" evidence="4">
    <location>
        <begin position="8"/>
        <end position="69"/>
    </location>
</feature>
<name>A0A437MGM5_9PROT</name>
<dbReference type="SUPFAM" id="SSF55781">
    <property type="entry name" value="GAF domain-like"/>
    <property type="match status" value="1"/>
</dbReference>
<dbReference type="InterPro" id="IPR005471">
    <property type="entry name" value="Tscrpt_reg_IclR_N"/>
</dbReference>
<gene>
    <name evidence="6" type="ORF">EOD42_10105</name>
</gene>
<dbReference type="PANTHER" id="PTHR30136">
    <property type="entry name" value="HELIX-TURN-HELIX TRANSCRIPTIONAL REGULATOR, ICLR FAMILY"/>
    <property type="match status" value="1"/>
</dbReference>
<dbReference type="GO" id="GO:0003700">
    <property type="term" value="F:DNA-binding transcription factor activity"/>
    <property type="evidence" value="ECO:0007669"/>
    <property type="project" value="TreeGrafter"/>
</dbReference>
<evidence type="ECO:0000259" key="5">
    <source>
        <dbReference type="PROSITE" id="PS51078"/>
    </source>
</evidence>
<reference evidence="6 7" key="1">
    <citation type="submission" date="2019-01" db="EMBL/GenBank/DDBJ databases">
        <authorList>
            <person name="Chen W.-M."/>
        </authorList>
    </citation>
    <scope>NUCLEOTIDE SEQUENCE [LARGE SCALE GENOMIC DNA]</scope>
    <source>
        <strain evidence="6 7">CCP-6</strain>
    </source>
</reference>
<dbReference type="Proteomes" id="UP000282957">
    <property type="component" value="Unassembled WGS sequence"/>
</dbReference>
<evidence type="ECO:0000256" key="3">
    <source>
        <dbReference type="ARBA" id="ARBA00023163"/>
    </source>
</evidence>
<dbReference type="Pfam" id="PF09339">
    <property type="entry name" value="HTH_IclR"/>
    <property type="match status" value="1"/>
</dbReference>
<dbReference type="InterPro" id="IPR036390">
    <property type="entry name" value="WH_DNA-bd_sf"/>
</dbReference>
<accession>A0A437MGM5</accession>
<protein>
    <submittedName>
        <fullName evidence="6">IclR family transcriptional regulator</fullName>
    </submittedName>
</protein>
<comment type="caution">
    <text evidence="6">The sequence shown here is derived from an EMBL/GenBank/DDBJ whole genome shotgun (WGS) entry which is preliminary data.</text>
</comment>
<dbReference type="AlphaFoldDB" id="A0A437MGM5"/>
<keyword evidence="2" id="KW-0238">DNA-binding</keyword>
<proteinExistence type="predicted"/>
<dbReference type="EMBL" id="SACL01000003">
    <property type="protein sequence ID" value="RVT96755.1"/>
    <property type="molecule type" value="Genomic_DNA"/>
</dbReference>
<dbReference type="Pfam" id="PF01614">
    <property type="entry name" value="IclR_C"/>
    <property type="match status" value="1"/>
</dbReference>
<dbReference type="InterPro" id="IPR014757">
    <property type="entry name" value="Tscrpt_reg_IclR_C"/>
</dbReference>
<keyword evidence="3" id="KW-0804">Transcription</keyword>
<keyword evidence="7" id="KW-1185">Reference proteome</keyword>
<evidence type="ECO:0000259" key="4">
    <source>
        <dbReference type="PROSITE" id="PS51077"/>
    </source>
</evidence>
<sequence length="254" mass="27615">MEASRGGSLMLHKGLHVLRQVAFQGEIGVRELARHLGWSPTVVHRLVTSLHAEGFLEKDEASARYRVGAEAFEVGRAFLKSARLESCAPPVMRAIVEEGEYNAFLSVLRGSRVVYLSAMQDNGPINVRMSPGSEAPAHRTSMGKVMLAELPDEEILQKIHFHQQGRPGSEIDTVQLMDEIGLVRARGYAVADDEAFRGVVSVGVPIRDFSRKVLASMALSMPRAQMGEAGLERLTARAIEAGERISASLGARTG</sequence>
<dbReference type="InterPro" id="IPR050707">
    <property type="entry name" value="HTH_MetabolicPath_Reg"/>
</dbReference>
<feature type="domain" description="IclR-ED" evidence="5">
    <location>
        <begin position="70"/>
        <end position="251"/>
    </location>
</feature>
<dbReference type="PANTHER" id="PTHR30136:SF24">
    <property type="entry name" value="HTH-TYPE TRANSCRIPTIONAL REPRESSOR ALLR"/>
    <property type="match status" value="1"/>
</dbReference>
<evidence type="ECO:0000256" key="2">
    <source>
        <dbReference type="ARBA" id="ARBA00023125"/>
    </source>
</evidence>
<keyword evidence="1" id="KW-0805">Transcription regulation</keyword>
<dbReference type="SMART" id="SM00346">
    <property type="entry name" value="HTH_ICLR"/>
    <property type="match status" value="1"/>
</dbReference>
<dbReference type="InterPro" id="IPR036388">
    <property type="entry name" value="WH-like_DNA-bd_sf"/>
</dbReference>
<dbReference type="InterPro" id="IPR029016">
    <property type="entry name" value="GAF-like_dom_sf"/>
</dbReference>
<evidence type="ECO:0000313" key="6">
    <source>
        <dbReference type="EMBL" id="RVT96755.1"/>
    </source>
</evidence>
<evidence type="ECO:0000313" key="7">
    <source>
        <dbReference type="Proteomes" id="UP000282957"/>
    </source>
</evidence>